<evidence type="ECO:0000256" key="2">
    <source>
        <dbReference type="ARBA" id="ARBA00006375"/>
    </source>
</evidence>
<comment type="caution">
    <text evidence="10">The sequence shown here is derived from an EMBL/GenBank/DDBJ whole genome shotgun (WGS) entry which is preliminary data.</text>
</comment>
<dbReference type="Gene3D" id="1.50.40.10">
    <property type="entry name" value="Mitochondrial carrier domain"/>
    <property type="match status" value="1"/>
</dbReference>
<keyword evidence="3 9" id="KW-0813">Transport</keyword>
<dbReference type="InterPro" id="IPR018108">
    <property type="entry name" value="MCP_transmembrane"/>
</dbReference>
<dbReference type="EMBL" id="JARBHB010000008">
    <property type="protein sequence ID" value="KAJ8877312.1"/>
    <property type="molecule type" value="Genomic_DNA"/>
</dbReference>
<dbReference type="InterPro" id="IPR023395">
    <property type="entry name" value="MCP_dom_sf"/>
</dbReference>
<gene>
    <name evidence="10" type="ORF">PR048_021766</name>
</gene>
<keyword evidence="6" id="KW-1133">Transmembrane helix</keyword>
<proteinExistence type="inferred from homology"/>
<dbReference type="PANTHER" id="PTHR45618">
    <property type="entry name" value="MITOCHONDRIAL DICARBOXYLATE CARRIER-RELATED"/>
    <property type="match status" value="1"/>
</dbReference>
<protein>
    <submittedName>
        <fullName evidence="10">Uncharacterized protein</fullName>
    </submittedName>
</protein>
<feature type="repeat" description="Solcar" evidence="8">
    <location>
        <begin position="37"/>
        <end position="100"/>
    </location>
</feature>
<evidence type="ECO:0000256" key="7">
    <source>
        <dbReference type="ARBA" id="ARBA00023136"/>
    </source>
</evidence>
<accession>A0ABQ9GZ82</accession>
<keyword evidence="4 8" id="KW-0812">Transmembrane</keyword>
<keyword evidence="11" id="KW-1185">Reference proteome</keyword>
<organism evidence="10 11">
    <name type="scientific">Dryococelus australis</name>
    <dbReference type="NCBI Taxonomy" id="614101"/>
    <lineage>
        <taxon>Eukaryota</taxon>
        <taxon>Metazoa</taxon>
        <taxon>Ecdysozoa</taxon>
        <taxon>Arthropoda</taxon>
        <taxon>Hexapoda</taxon>
        <taxon>Insecta</taxon>
        <taxon>Pterygota</taxon>
        <taxon>Neoptera</taxon>
        <taxon>Polyneoptera</taxon>
        <taxon>Phasmatodea</taxon>
        <taxon>Verophasmatodea</taxon>
        <taxon>Anareolatae</taxon>
        <taxon>Phasmatidae</taxon>
        <taxon>Eurycanthinae</taxon>
        <taxon>Dryococelus</taxon>
    </lineage>
</organism>
<keyword evidence="7 8" id="KW-0472">Membrane</keyword>
<evidence type="ECO:0000313" key="10">
    <source>
        <dbReference type="EMBL" id="KAJ8877312.1"/>
    </source>
</evidence>
<dbReference type="SUPFAM" id="SSF103506">
    <property type="entry name" value="Mitochondrial carrier"/>
    <property type="match status" value="1"/>
</dbReference>
<reference evidence="10 11" key="1">
    <citation type="submission" date="2023-02" db="EMBL/GenBank/DDBJ databases">
        <title>LHISI_Scaffold_Assembly.</title>
        <authorList>
            <person name="Stuart O.P."/>
            <person name="Cleave R."/>
            <person name="Magrath M.J.L."/>
            <person name="Mikheyev A.S."/>
        </authorList>
    </citation>
    <scope>NUCLEOTIDE SEQUENCE [LARGE SCALE GENOMIC DNA]</scope>
    <source>
        <strain evidence="10">Daus_M_001</strain>
        <tissue evidence="10">Leg muscle</tissue>
    </source>
</reference>
<comment type="subcellular location">
    <subcellularLocation>
        <location evidence="1">Membrane</location>
        <topology evidence="1">Multi-pass membrane protein</topology>
    </subcellularLocation>
</comment>
<dbReference type="PROSITE" id="PS50920">
    <property type="entry name" value="SOLCAR"/>
    <property type="match status" value="1"/>
</dbReference>
<evidence type="ECO:0000256" key="4">
    <source>
        <dbReference type="ARBA" id="ARBA00022692"/>
    </source>
</evidence>
<sequence>MCRATEDFDEGVGVPPITGSAQAVAKSGMGEVAGSWKPFIYGGLASCTAEFGTFPIDTTKTRLQVQGQKIDSKHAQLKYRGMIDALLQISKQEGVRALYS</sequence>
<keyword evidence="5" id="KW-0677">Repeat</keyword>
<evidence type="ECO:0000256" key="6">
    <source>
        <dbReference type="ARBA" id="ARBA00022989"/>
    </source>
</evidence>
<name>A0ABQ9GZ82_9NEOP</name>
<evidence type="ECO:0000256" key="3">
    <source>
        <dbReference type="ARBA" id="ARBA00022448"/>
    </source>
</evidence>
<evidence type="ECO:0000313" key="11">
    <source>
        <dbReference type="Proteomes" id="UP001159363"/>
    </source>
</evidence>
<feature type="non-terminal residue" evidence="10">
    <location>
        <position position="100"/>
    </location>
</feature>
<dbReference type="InterPro" id="IPR050391">
    <property type="entry name" value="Mito_Metabolite_Transporter"/>
</dbReference>
<dbReference type="Proteomes" id="UP001159363">
    <property type="component" value="Chromosome 7"/>
</dbReference>
<evidence type="ECO:0000256" key="9">
    <source>
        <dbReference type="RuleBase" id="RU000488"/>
    </source>
</evidence>
<evidence type="ECO:0000256" key="1">
    <source>
        <dbReference type="ARBA" id="ARBA00004141"/>
    </source>
</evidence>
<dbReference type="Pfam" id="PF00153">
    <property type="entry name" value="Mito_carr"/>
    <property type="match status" value="1"/>
</dbReference>
<comment type="similarity">
    <text evidence="2 9">Belongs to the mitochondrial carrier (TC 2.A.29) family.</text>
</comment>
<evidence type="ECO:0000256" key="8">
    <source>
        <dbReference type="PROSITE-ProRule" id="PRU00282"/>
    </source>
</evidence>
<evidence type="ECO:0000256" key="5">
    <source>
        <dbReference type="ARBA" id="ARBA00022737"/>
    </source>
</evidence>